<evidence type="ECO:0000313" key="11">
    <source>
        <dbReference type="EMBL" id="CAG5123596.1"/>
    </source>
</evidence>
<protein>
    <recommendedName>
        <fullName evidence="3">Sigma intracellular receptor 2</fullName>
    </recommendedName>
    <alternativeName>
        <fullName evidence="8">Transmembrane protein 97</fullName>
    </alternativeName>
</protein>
<dbReference type="OrthoDB" id="433124at2759"/>
<keyword evidence="6 9" id="KW-1133">Transmembrane helix</keyword>
<name>A0A8S3Z980_9EUPU</name>
<keyword evidence="12" id="KW-1185">Reference proteome</keyword>
<evidence type="ECO:0000256" key="1">
    <source>
        <dbReference type="ARBA" id="ARBA00004477"/>
    </source>
</evidence>
<comment type="subcellular location">
    <subcellularLocation>
        <location evidence="1">Endoplasmic reticulum membrane</location>
        <topology evidence="1">Multi-pass membrane protein</topology>
    </subcellularLocation>
</comment>
<feature type="transmembrane region" description="Helical" evidence="9">
    <location>
        <begin position="104"/>
        <end position="126"/>
    </location>
</feature>
<evidence type="ECO:0000256" key="5">
    <source>
        <dbReference type="ARBA" id="ARBA00022824"/>
    </source>
</evidence>
<dbReference type="PROSITE" id="PS51751">
    <property type="entry name" value="EXPERA"/>
    <property type="match status" value="1"/>
</dbReference>
<dbReference type="InterPro" id="IPR016964">
    <property type="entry name" value="Sigma2_recept"/>
</dbReference>
<dbReference type="PANTHER" id="PTHR31204:SF1">
    <property type="entry name" value="SIGMA INTRACELLULAR RECEPTOR 2"/>
    <property type="match status" value="1"/>
</dbReference>
<sequence>MTSSQHRGIDYLMFGYFLMQIPTTLLFDTQGVYPEWLYPSWLKAVRSHYLESYRDPFLADAWKHPWYLSICLVEHFFEIPFFVWATVCYYYGAKARPQIIIPSILYCSHTITVVLSIWAMALGSDFSHETALAPRNTAERLKLCSAYLPFFIVPMINLIDSIRLAWKAKSD</sequence>
<dbReference type="GO" id="GO:0005789">
    <property type="term" value="C:endoplasmic reticulum membrane"/>
    <property type="evidence" value="ECO:0007669"/>
    <property type="project" value="UniProtKB-SubCell"/>
</dbReference>
<evidence type="ECO:0000313" key="12">
    <source>
        <dbReference type="Proteomes" id="UP000678393"/>
    </source>
</evidence>
<keyword evidence="7 9" id="KW-0472">Membrane</keyword>
<organism evidence="11 12">
    <name type="scientific">Candidula unifasciata</name>
    <dbReference type="NCBI Taxonomy" id="100452"/>
    <lineage>
        <taxon>Eukaryota</taxon>
        <taxon>Metazoa</taxon>
        <taxon>Spiralia</taxon>
        <taxon>Lophotrochozoa</taxon>
        <taxon>Mollusca</taxon>
        <taxon>Gastropoda</taxon>
        <taxon>Heterobranchia</taxon>
        <taxon>Euthyneura</taxon>
        <taxon>Panpulmonata</taxon>
        <taxon>Eupulmonata</taxon>
        <taxon>Stylommatophora</taxon>
        <taxon>Helicina</taxon>
        <taxon>Helicoidea</taxon>
        <taxon>Geomitridae</taxon>
        <taxon>Candidula</taxon>
    </lineage>
</organism>
<dbReference type="PIRSF" id="PIRSF031032">
    <property type="entry name" value="TMP_97_prd"/>
    <property type="match status" value="1"/>
</dbReference>
<evidence type="ECO:0000256" key="7">
    <source>
        <dbReference type="ARBA" id="ARBA00023136"/>
    </source>
</evidence>
<dbReference type="InterPro" id="IPR033118">
    <property type="entry name" value="EXPERA"/>
</dbReference>
<feature type="transmembrane region" description="Helical" evidence="9">
    <location>
        <begin position="66"/>
        <end position="92"/>
    </location>
</feature>
<dbReference type="InterPro" id="IPR051987">
    <property type="entry name" value="Sigma-2_receptor-like"/>
</dbReference>
<feature type="transmembrane region" description="Helical" evidence="9">
    <location>
        <begin position="12"/>
        <end position="33"/>
    </location>
</feature>
<feature type="transmembrane region" description="Helical" evidence="9">
    <location>
        <begin position="146"/>
        <end position="166"/>
    </location>
</feature>
<gene>
    <name evidence="11" type="ORF">CUNI_LOCUS9154</name>
</gene>
<dbReference type="Proteomes" id="UP000678393">
    <property type="component" value="Unassembled WGS sequence"/>
</dbReference>
<dbReference type="PANTHER" id="PTHR31204">
    <property type="entry name" value="SIGMA INTRACELLULAR RECEPTOR 2"/>
    <property type="match status" value="1"/>
</dbReference>
<dbReference type="Pfam" id="PF05241">
    <property type="entry name" value="EBP"/>
    <property type="match status" value="1"/>
</dbReference>
<dbReference type="EMBL" id="CAJHNH020001560">
    <property type="protein sequence ID" value="CAG5123596.1"/>
    <property type="molecule type" value="Genomic_DNA"/>
</dbReference>
<comment type="similarity">
    <text evidence="2">Belongs to the TMEM97/sigma-2 receptor family.</text>
</comment>
<accession>A0A8S3Z980</accession>
<reference evidence="11" key="1">
    <citation type="submission" date="2021-04" db="EMBL/GenBank/DDBJ databases">
        <authorList>
            <consortium name="Molecular Ecology Group"/>
        </authorList>
    </citation>
    <scope>NUCLEOTIDE SEQUENCE</scope>
</reference>
<proteinExistence type="inferred from homology"/>
<feature type="domain" description="EXPERA" evidence="10">
    <location>
        <begin position="9"/>
        <end position="158"/>
    </location>
</feature>
<evidence type="ECO:0000256" key="3">
    <source>
        <dbReference type="ARBA" id="ARBA00018102"/>
    </source>
</evidence>
<evidence type="ECO:0000256" key="6">
    <source>
        <dbReference type="ARBA" id="ARBA00022989"/>
    </source>
</evidence>
<evidence type="ECO:0000259" key="10">
    <source>
        <dbReference type="PROSITE" id="PS51751"/>
    </source>
</evidence>
<evidence type="ECO:0000256" key="2">
    <source>
        <dbReference type="ARBA" id="ARBA00009096"/>
    </source>
</evidence>
<evidence type="ECO:0000256" key="4">
    <source>
        <dbReference type="ARBA" id="ARBA00022692"/>
    </source>
</evidence>
<comment type="caution">
    <text evidence="11">The sequence shown here is derived from an EMBL/GenBank/DDBJ whole genome shotgun (WGS) entry which is preliminary data.</text>
</comment>
<evidence type="ECO:0000256" key="8">
    <source>
        <dbReference type="ARBA" id="ARBA00031073"/>
    </source>
</evidence>
<keyword evidence="4 9" id="KW-0812">Transmembrane</keyword>
<dbReference type="AlphaFoldDB" id="A0A8S3Z980"/>
<evidence type="ECO:0000256" key="9">
    <source>
        <dbReference type="PIRNR" id="PIRNR031032"/>
    </source>
</evidence>
<keyword evidence="5" id="KW-0256">Endoplasmic reticulum</keyword>